<dbReference type="PANTHER" id="PTHR24421:SF10">
    <property type="entry name" value="NITRATE_NITRITE SENSOR PROTEIN NARQ"/>
    <property type="match status" value="1"/>
</dbReference>
<dbReference type="SUPFAM" id="SSF55874">
    <property type="entry name" value="ATPase domain of HSP90 chaperone/DNA topoisomerase II/histidine kinase"/>
    <property type="match status" value="1"/>
</dbReference>
<feature type="transmembrane region" description="Helical" evidence="9">
    <location>
        <begin position="60"/>
        <end position="85"/>
    </location>
</feature>
<evidence type="ECO:0000313" key="12">
    <source>
        <dbReference type="Proteomes" id="UP001500063"/>
    </source>
</evidence>
<dbReference type="SMART" id="SM00387">
    <property type="entry name" value="HATPase_c"/>
    <property type="match status" value="1"/>
</dbReference>
<gene>
    <name evidence="11" type="ORF">GCM10010319_50260</name>
</gene>
<keyword evidence="9" id="KW-1133">Transmembrane helix</keyword>
<evidence type="ECO:0000256" key="7">
    <source>
        <dbReference type="ARBA" id="ARBA00022840"/>
    </source>
</evidence>
<feature type="transmembrane region" description="Helical" evidence="9">
    <location>
        <begin position="227"/>
        <end position="251"/>
    </location>
</feature>
<dbReference type="InterPro" id="IPR003594">
    <property type="entry name" value="HATPase_dom"/>
</dbReference>
<dbReference type="CDD" id="cd16917">
    <property type="entry name" value="HATPase_UhpB-NarQ-NarX-like"/>
    <property type="match status" value="1"/>
</dbReference>
<dbReference type="Pfam" id="PF02518">
    <property type="entry name" value="HATPase_c"/>
    <property type="match status" value="1"/>
</dbReference>
<comment type="catalytic activity">
    <reaction evidence="1">
        <text>ATP + protein L-histidine = ADP + protein N-phospho-L-histidine.</text>
        <dbReference type="EC" id="2.7.13.3"/>
    </reaction>
</comment>
<feature type="transmembrane region" description="Helical" evidence="9">
    <location>
        <begin position="29"/>
        <end position="48"/>
    </location>
</feature>
<dbReference type="Gene3D" id="3.30.565.10">
    <property type="entry name" value="Histidine kinase-like ATPase, C-terminal domain"/>
    <property type="match status" value="1"/>
</dbReference>
<evidence type="ECO:0000256" key="2">
    <source>
        <dbReference type="ARBA" id="ARBA00012438"/>
    </source>
</evidence>
<keyword evidence="3" id="KW-0597">Phosphoprotein</keyword>
<keyword evidence="5" id="KW-0547">Nucleotide-binding</keyword>
<dbReference type="Proteomes" id="UP001500063">
    <property type="component" value="Unassembled WGS sequence"/>
</dbReference>
<dbReference type="EMBL" id="BAAABW010000026">
    <property type="protein sequence ID" value="GAA0366309.1"/>
    <property type="molecule type" value="Genomic_DNA"/>
</dbReference>
<feature type="transmembrane region" description="Helical" evidence="9">
    <location>
        <begin position="194"/>
        <end position="215"/>
    </location>
</feature>
<dbReference type="InterPro" id="IPR050482">
    <property type="entry name" value="Sensor_HK_TwoCompSys"/>
</dbReference>
<feature type="transmembrane region" description="Helical" evidence="9">
    <location>
        <begin position="159"/>
        <end position="182"/>
    </location>
</feature>
<dbReference type="PANTHER" id="PTHR24421">
    <property type="entry name" value="NITRATE/NITRITE SENSOR PROTEIN NARX-RELATED"/>
    <property type="match status" value="1"/>
</dbReference>
<evidence type="ECO:0000256" key="3">
    <source>
        <dbReference type="ARBA" id="ARBA00022553"/>
    </source>
</evidence>
<evidence type="ECO:0000256" key="8">
    <source>
        <dbReference type="ARBA" id="ARBA00023012"/>
    </source>
</evidence>
<sequence length="674" mass="72991">MRVAAWGGAPCLLWATVIGTTQLQNRYTLPWILGSVLPCYFAGLFSWWHAPASPIARRLLLIGVGLSATIALRYTETLLTMTFGWRLIPRTGSPSPVGYLCLICGQLDDMTVSVLIVRLLALLPDGTVRFAYERPLLRSFWALLALPLLLPLTPASDRIAHGLVFSYPEAWLPAVGALLLVVRCLRARAAGRRDIAALLPFAVPGAAVLLARASSRLFRPWQGDHGYLYFVGALLGALPYVLISLLVVYAAFRHRLLGVDIPVSRPAVHGALCLIVNSWYLGMAMTLGLTAGQYLPIGLAVLVAVTATALFQPLRTRLNRLVERHVLGKRLTSFELLVQFGSTLEHAYDLDRLAPRLAAGLRDGLSLRWVRVRLGGDGLPVALAEAGEPSGGPLHGSFPLRHGDEVQGVIEYGPKLAGRFTPEDHDVVETLAGPAALAVHNVRLAAALSAKVEEVQRQAAELDASRARIVHAQDSERRRIERRLHDGIQQELVALVARLALARNRLHRGADIDAALTAIQDDACRVIDELREFAHGIHPPVLTDQGLVAAVTSCARRVPVPVTVHGGDSLDGVRFALDVEESAFYLVSEALTNVLKHAHARHVAIRFAREDGWLLVEVCDDGTGFPVDSTRGSGLTGMRDRIEAVGGELGITSGPGGTAIRARLRESVREEARA</sequence>
<protein>
    <recommendedName>
        <fullName evidence="2">histidine kinase</fullName>
        <ecNumber evidence="2">2.7.13.3</ecNumber>
    </recommendedName>
</protein>
<comment type="caution">
    <text evidence="11">The sequence shown here is derived from an EMBL/GenBank/DDBJ whole genome shotgun (WGS) entry which is preliminary data.</text>
</comment>
<reference evidence="11 12" key="1">
    <citation type="journal article" date="2019" name="Int. J. Syst. Evol. Microbiol.">
        <title>The Global Catalogue of Microorganisms (GCM) 10K type strain sequencing project: providing services to taxonomists for standard genome sequencing and annotation.</title>
        <authorList>
            <consortium name="The Broad Institute Genomics Platform"/>
            <consortium name="The Broad Institute Genome Sequencing Center for Infectious Disease"/>
            <person name="Wu L."/>
            <person name="Ma J."/>
        </authorList>
    </citation>
    <scope>NUCLEOTIDE SEQUENCE [LARGE SCALE GENOMIC DNA]</scope>
    <source>
        <strain evidence="11 12">JCM 4565</strain>
    </source>
</reference>
<name>A0ABN0XKP4_9ACTN</name>
<dbReference type="Gene3D" id="3.30.450.40">
    <property type="match status" value="1"/>
</dbReference>
<dbReference type="InterPro" id="IPR036890">
    <property type="entry name" value="HATPase_C_sf"/>
</dbReference>
<evidence type="ECO:0000256" key="5">
    <source>
        <dbReference type="ARBA" id="ARBA00022741"/>
    </source>
</evidence>
<feature type="transmembrane region" description="Helical" evidence="9">
    <location>
        <begin position="135"/>
        <end position="153"/>
    </location>
</feature>
<keyword evidence="9" id="KW-0472">Membrane</keyword>
<keyword evidence="12" id="KW-1185">Reference proteome</keyword>
<dbReference type="InterPro" id="IPR029016">
    <property type="entry name" value="GAF-like_dom_sf"/>
</dbReference>
<evidence type="ECO:0000259" key="10">
    <source>
        <dbReference type="SMART" id="SM00387"/>
    </source>
</evidence>
<keyword evidence="7" id="KW-0067">ATP-binding</keyword>
<feature type="transmembrane region" description="Helical" evidence="9">
    <location>
        <begin position="294"/>
        <end position="314"/>
    </location>
</feature>
<evidence type="ECO:0000256" key="9">
    <source>
        <dbReference type="SAM" id="Phobius"/>
    </source>
</evidence>
<evidence type="ECO:0000256" key="4">
    <source>
        <dbReference type="ARBA" id="ARBA00022679"/>
    </source>
</evidence>
<evidence type="ECO:0000313" key="11">
    <source>
        <dbReference type="EMBL" id="GAA0366309.1"/>
    </source>
</evidence>
<dbReference type="Gene3D" id="1.20.5.1930">
    <property type="match status" value="1"/>
</dbReference>
<keyword evidence="4" id="KW-0808">Transferase</keyword>
<dbReference type="EC" id="2.7.13.3" evidence="2"/>
<accession>A0ABN0XKP4</accession>
<dbReference type="SUPFAM" id="SSF55781">
    <property type="entry name" value="GAF domain-like"/>
    <property type="match status" value="1"/>
</dbReference>
<dbReference type="InterPro" id="IPR011712">
    <property type="entry name" value="Sig_transdc_His_kin_sub3_dim/P"/>
</dbReference>
<keyword evidence="6" id="KW-0418">Kinase</keyword>
<organism evidence="11 12">
    <name type="scientific">Streptomyces blastmyceticus</name>
    <dbReference type="NCBI Taxonomy" id="68180"/>
    <lineage>
        <taxon>Bacteria</taxon>
        <taxon>Bacillati</taxon>
        <taxon>Actinomycetota</taxon>
        <taxon>Actinomycetes</taxon>
        <taxon>Kitasatosporales</taxon>
        <taxon>Streptomycetaceae</taxon>
        <taxon>Streptomyces</taxon>
    </lineage>
</organism>
<dbReference type="Pfam" id="PF07730">
    <property type="entry name" value="HisKA_3"/>
    <property type="match status" value="1"/>
</dbReference>
<evidence type="ECO:0000256" key="6">
    <source>
        <dbReference type="ARBA" id="ARBA00022777"/>
    </source>
</evidence>
<evidence type="ECO:0000256" key="1">
    <source>
        <dbReference type="ARBA" id="ARBA00000085"/>
    </source>
</evidence>
<keyword evidence="9" id="KW-0812">Transmembrane</keyword>
<keyword evidence="8" id="KW-0902">Two-component regulatory system</keyword>
<proteinExistence type="predicted"/>
<feature type="domain" description="Histidine kinase/HSP90-like ATPase" evidence="10">
    <location>
        <begin position="578"/>
        <end position="668"/>
    </location>
</feature>